<dbReference type="EMBL" id="GBEZ01018720">
    <property type="protein sequence ID" value="JAC67748.1"/>
    <property type="molecule type" value="Transcribed_RNA"/>
</dbReference>
<keyword evidence="1" id="KW-1133">Transmembrane helix</keyword>
<feature type="transmembrane region" description="Helical" evidence="1">
    <location>
        <begin position="346"/>
        <end position="368"/>
    </location>
</feature>
<gene>
    <name evidence="2" type="ORF">TSPGSL018_10340</name>
</gene>
<evidence type="ECO:0000313" key="2">
    <source>
        <dbReference type="EMBL" id="JAC67748.1"/>
    </source>
</evidence>
<feature type="transmembrane region" description="Helical" evidence="1">
    <location>
        <begin position="283"/>
        <end position="301"/>
    </location>
</feature>
<dbReference type="PANTHER" id="PTHR11319">
    <property type="entry name" value="G PROTEIN-COUPLED RECEPTOR-RELATED"/>
    <property type="match status" value="1"/>
</dbReference>
<keyword evidence="1" id="KW-0812">Transmembrane</keyword>
<keyword evidence="1" id="KW-0472">Membrane</keyword>
<dbReference type="AlphaFoldDB" id="A0A061R6Y8"/>
<accession>A0A061R6Y8</accession>
<organism evidence="2">
    <name type="scientific">Tetraselmis sp. GSL018</name>
    <dbReference type="NCBI Taxonomy" id="582737"/>
    <lineage>
        <taxon>Eukaryota</taxon>
        <taxon>Viridiplantae</taxon>
        <taxon>Chlorophyta</taxon>
        <taxon>core chlorophytes</taxon>
        <taxon>Chlorodendrophyceae</taxon>
        <taxon>Chlorodendrales</taxon>
        <taxon>Chlorodendraceae</taxon>
        <taxon>Tetraselmis</taxon>
    </lineage>
</organism>
<protein>
    <submittedName>
        <fullName evidence="2">Uncharacterized protein</fullName>
    </submittedName>
</protein>
<feature type="transmembrane region" description="Helical" evidence="1">
    <location>
        <begin position="203"/>
        <end position="226"/>
    </location>
</feature>
<name>A0A061R6Y8_9CHLO</name>
<feature type="transmembrane region" description="Helical" evidence="1">
    <location>
        <begin position="313"/>
        <end position="331"/>
    </location>
</feature>
<sequence length="808" mass="90579">MNRIAASRYEAVDLTLIFFQNALTVGSFSLDWGSWLKDGPFFLLAIVNFDVDYFTPDCLRKYGVGTWTYGHSLLLQLLLPVVVILLPAAHYWTARAVLALRERLRAADPCALGAPSAARSRRPRAALLSVLSAARWVGIPDSREALEAHGDSIWALSTSFVNVVYHTLTLKSLEVFFCERLPDGSSFLVAAPYTPCWVGAHRAYIVLGTVGLLFYTVGLPVALYLLMEYARVHDLFNNRRFATRFGWLYRRYSNKRYNWELVLMARRGLLILIMVAARSLPSVQIFLASEVLTLAVAAHCYTQPFISRSLNQLEVISLVCLMGVLGTGVLFSDDQSRVLHSSWEEVVTGIACALLFGALVFVVGIVRANVRGEEASKKVERQMRKTIIDILDMHAPKLSSASWRPSLGAMESLERFLRKLSGSFVAATKLGGAQSGSRPSKSGNTNRILVADRSAASVGSEWEAHSLEDEGTDRRWEMLADYVKDAQLELHLTVDAEKTLKWLMSFRGALHRTRSLRINSRRAASRDLNQSLSKYVPRDMQLGVVRFWLVNHWMQDLLADTSAASFYSRSSYARFFGNLVSENPYLIDHFLSSNRQRLDRAKEFLNDLHASNLAHGHNGSMAQLICRIDRGPFLAWMMIAPRNNIQVVRKLLTSFRGEVSGRRMRSLPEARAETHEGASLATGQKASSLDSLILGFLPDPSRLGFTSKQINVSKETRETPLRQNSSVCIENDPIQPVEVSSNTIGPFSDDHERHRMRATSRFLKLESDKIQKINKEAIQELDFKSEIPTFLSELESLIQNDGPFANGI</sequence>
<feature type="transmembrane region" description="Helical" evidence="1">
    <location>
        <begin position="73"/>
        <end position="92"/>
    </location>
</feature>
<evidence type="ECO:0000256" key="1">
    <source>
        <dbReference type="SAM" id="Phobius"/>
    </source>
</evidence>
<dbReference type="PANTHER" id="PTHR11319:SF35">
    <property type="entry name" value="OUTER MEMBRANE PROTEIN PMPC-RELATED"/>
    <property type="match status" value="1"/>
</dbReference>
<reference evidence="2" key="1">
    <citation type="submission" date="2014-05" db="EMBL/GenBank/DDBJ databases">
        <title>The transcriptome of the halophilic microalga Tetraselmis sp. GSL018 isolated from the Great Salt Lake, Utah.</title>
        <authorList>
            <person name="Jinkerson R.E."/>
            <person name="D'Adamo S."/>
            <person name="Posewitz M.C."/>
        </authorList>
    </citation>
    <scope>NUCLEOTIDE SEQUENCE</scope>
    <source>
        <strain evidence="2">GSL018</strain>
    </source>
</reference>
<proteinExistence type="predicted"/>